<protein>
    <submittedName>
        <fullName evidence="1">Uncharacterized protein</fullName>
    </submittedName>
</protein>
<proteinExistence type="predicted"/>
<dbReference type="Proteomes" id="UP000494110">
    <property type="component" value="Unassembled WGS sequence"/>
</dbReference>
<dbReference type="AlphaFoldDB" id="A0A6P2URH4"/>
<evidence type="ECO:0000313" key="1">
    <source>
        <dbReference type="EMBL" id="VWC79797.1"/>
    </source>
</evidence>
<sequence>MQLETFTRDNHPIPTIGSDSWGLIAVATHGVKPKVATEALADDTYIAHEFLLDPGEPMLAAVGALFPFGKLAAPGHAIPPAECRYAHQ</sequence>
<evidence type="ECO:0000313" key="2">
    <source>
        <dbReference type="Proteomes" id="UP000494110"/>
    </source>
</evidence>
<accession>A0A6P2URH4</accession>
<dbReference type="EMBL" id="CABVQN010000004">
    <property type="protein sequence ID" value="VWC79797.1"/>
    <property type="molecule type" value="Genomic_DNA"/>
</dbReference>
<reference evidence="1 2" key="1">
    <citation type="submission" date="2019-09" db="EMBL/GenBank/DDBJ databases">
        <authorList>
            <person name="Depoorter E."/>
        </authorList>
    </citation>
    <scope>NUCLEOTIDE SEQUENCE [LARGE SCALE GENOMIC DNA]</scope>
    <source>
        <strain evidence="1">R-39750</strain>
    </source>
</reference>
<gene>
    <name evidence="1" type="ORF">BLA39750_01109</name>
</gene>
<organism evidence="1 2">
    <name type="scientific">Burkholderia lata (strain ATCC 17760 / DSM 23089 / LMG 22485 / NCIMB 9086 / R18194 / 383)</name>
    <dbReference type="NCBI Taxonomy" id="482957"/>
    <lineage>
        <taxon>Bacteria</taxon>
        <taxon>Pseudomonadati</taxon>
        <taxon>Pseudomonadota</taxon>
        <taxon>Betaproteobacteria</taxon>
        <taxon>Burkholderiales</taxon>
        <taxon>Burkholderiaceae</taxon>
        <taxon>Burkholderia</taxon>
        <taxon>Burkholderia cepacia complex</taxon>
    </lineage>
</organism>
<name>A0A6P2URH4_BURL3</name>